<evidence type="ECO:0000313" key="1">
    <source>
        <dbReference type="EMBL" id="GBP17253.1"/>
    </source>
</evidence>
<reference evidence="1 2" key="1">
    <citation type="journal article" date="2019" name="Commun. Biol.">
        <title>The bagworm genome reveals a unique fibroin gene that provides high tensile strength.</title>
        <authorList>
            <person name="Kono N."/>
            <person name="Nakamura H."/>
            <person name="Ohtoshi R."/>
            <person name="Tomita M."/>
            <person name="Numata K."/>
            <person name="Arakawa K."/>
        </authorList>
    </citation>
    <scope>NUCLEOTIDE SEQUENCE [LARGE SCALE GENOMIC DNA]</scope>
</reference>
<sequence>MDVTLQYIDLTDVAVFSARHAWASCDLVLRTLAVLLQANFADVQYNARNSAAPNSPRLIYCTVIIIHSTDFVVCLTSEIRCYTKNRHLSFERTDTRVSEVVSAQRLRADMEMAESSRQMCILSREVVCTTVSRTLRCSRREAHAAAPCGGPYEDYRSLSRRSKLIFFNPKFTELASQSGYEQATLLVEPKTAGKERYMNGNHELDVAAMDCPLGGLRARRLIIKSVISDRQAVKGRPRKSYADRIGGILKRANFKHPQPTSLREKIDD</sequence>
<name>A0A4C1TTA6_EUMVA</name>
<dbReference type="EMBL" id="BGZK01000086">
    <property type="protein sequence ID" value="GBP17253.1"/>
    <property type="molecule type" value="Genomic_DNA"/>
</dbReference>
<dbReference type="Proteomes" id="UP000299102">
    <property type="component" value="Unassembled WGS sequence"/>
</dbReference>
<comment type="caution">
    <text evidence="1">The sequence shown here is derived from an EMBL/GenBank/DDBJ whole genome shotgun (WGS) entry which is preliminary data.</text>
</comment>
<gene>
    <name evidence="1" type="ORF">EVAR_17747_1</name>
</gene>
<keyword evidence="2" id="KW-1185">Reference proteome</keyword>
<dbReference type="AlphaFoldDB" id="A0A4C1TTA6"/>
<accession>A0A4C1TTA6</accession>
<protein>
    <submittedName>
        <fullName evidence="1">Uncharacterized protein</fullName>
    </submittedName>
</protein>
<evidence type="ECO:0000313" key="2">
    <source>
        <dbReference type="Proteomes" id="UP000299102"/>
    </source>
</evidence>
<proteinExistence type="predicted"/>
<organism evidence="1 2">
    <name type="scientific">Eumeta variegata</name>
    <name type="common">Bagworm moth</name>
    <name type="synonym">Eumeta japonica</name>
    <dbReference type="NCBI Taxonomy" id="151549"/>
    <lineage>
        <taxon>Eukaryota</taxon>
        <taxon>Metazoa</taxon>
        <taxon>Ecdysozoa</taxon>
        <taxon>Arthropoda</taxon>
        <taxon>Hexapoda</taxon>
        <taxon>Insecta</taxon>
        <taxon>Pterygota</taxon>
        <taxon>Neoptera</taxon>
        <taxon>Endopterygota</taxon>
        <taxon>Lepidoptera</taxon>
        <taxon>Glossata</taxon>
        <taxon>Ditrysia</taxon>
        <taxon>Tineoidea</taxon>
        <taxon>Psychidae</taxon>
        <taxon>Oiketicinae</taxon>
        <taxon>Eumeta</taxon>
    </lineage>
</organism>